<dbReference type="EC" id="1.4.3.3" evidence="6"/>
<dbReference type="GO" id="GO:0003884">
    <property type="term" value="F:D-amino-acid oxidase activity"/>
    <property type="evidence" value="ECO:0007669"/>
    <property type="project" value="UniProtKB-EC"/>
</dbReference>
<dbReference type="PIRSF" id="PIRSF000189">
    <property type="entry name" value="D-aa_oxidase"/>
    <property type="match status" value="1"/>
</dbReference>
<evidence type="ECO:0000256" key="2">
    <source>
        <dbReference type="ARBA" id="ARBA00006730"/>
    </source>
</evidence>
<keyword evidence="5 11" id="KW-0560">Oxidoreductase</keyword>
<comment type="similarity">
    <text evidence="2">Belongs to the DAMOX/DASOX family.</text>
</comment>
<comment type="caution">
    <text evidence="11">The sequence shown here is derived from an EMBL/GenBank/DDBJ whole genome shotgun (WGS) entry which is preliminary data.</text>
</comment>
<evidence type="ECO:0000256" key="7">
    <source>
        <dbReference type="ARBA" id="ARBA00039751"/>
    </source>
</evidence>
<evidence type="ECO:0000313" key="11">
    <source>
        <dbReference type="EMBL" id="MBB3093004.1"/>
    </source>
</evidence>
<organism evidence="11 12">
    <name type="scientific">Actinoplanes campanulatus</name>
    <dbReference type="NCBI Taxonomy" id="113559"/>
    <lineage>
        <taxon>Bacteria</taxon>
        <taxon>Bacillati</taxon>
        <taxon>Actinomycetota</taxon>
        <taxon>Actinomycetes</taxon>
        <taxon>Micromonosporales</taxon>
        <taxon>Micromonosporaceae</taxon>
        <taxon>Actinoplanes</taxon>
    </lineage>
</organism>
<proteinExistence type="inferred from homology"/>
<dbReference type="InterPro" id="IPR023209">
    <property type="entry name" value="DAO"/>
</dbReference>
<feature type="binding site" evidence="9">
    <location>
        <begin position="295"/>
        <end position="300"/>
    </location>
    <ligand>
        <name>FAD</name>
        <dbReference type="ChEBI" id="CHEBI:57692"/>
    </ligand>
</feature>
<dbReference type="InterPro" id="IPR006076">
    <property type="entry name" value="FAD-dep_OxRdtase"/>
</dbReference>
<evidence type="ECO:0000256" key="8">
    <source>
        <dbReference type="ARBA" id="ARBA00049547"/>
    </source>
</evidence>
<comment type="cofactor">
    <cofactor evidence="1 9">
        <name>FAD</name>
        <dbReference type="ChEBI" id="CHEBI:57692"/>
    </cofactor>
</comment>
<evidence type="ECO:0000256" key="9">
    <source>
        <dbReference type="PIRSR" id="PIRSR000189-1"/>
    </source>
</evidence>
<dbReference type="SUPFAM" id="SSF51971">
    <property type="entry name" value="Nucleotide-binding domain"/>
    <property type="match status" value="1"/>
</dbReference>
<name>A0A7W5ABP5_9ACTN</name>
<accession>A0A7W5ABP5</accession>
<dbReference type="RefSeq" id="WP_183216316.1">
    <property type="nucleotide sequence ID" value="NZ_BMPW01000001.1"/>
</dbReference>
<reference evidence="11 12" key="1">
    <citation type="submission" date="2020-08" db="EMBL/GenBank/DDBJ databases">
        <title>Genomic Encyclopedia of Type Strains, Phase III (KMG-III): the genomes of soil and plant-associated and newly described type strains.</title>
        <authorList>
            <person name="Whitman W."/>
        </authorList>
    </citation>
    <scope>NUCLEOTIDE SEQUENCE [LARGE SCALE GENOMIC DNA]</scope>
    <source>
        <strain evidence="11 12">CECT 3287</strain>
    </source>
</reference>
<evidence type="ECO:0000256" key="5">
    <source>
        <dbReference type="ARBA" id="ARBA00023002"/>
    </source>
</evidence>
<dbReference type="GO" id="GO:0019478">
    <property type="term" value="P:D-amino acid catabolic process"/>
    <property type="evidence" value="ECO:0007669"/>
    <property type="project" value="TreeGrafter"/>
</dbReference>
<dbReference type="Gene3D" id="3.40.50.720">
    <property type="entry name" value="NAD(P)-binding Rossmann-like Domain"/>
    <property type="match status" value="1"/>
</dbReference>
<evidence type="ECO:0000313" key="12">
    <source>
        <dbReference type="Proteomes" id="UP000590749"/>
    </source>
</evidence>
<dbReference type="GO" id="GO:0005737">
    <property type="term" value="C:cytoplasm"/>
    <property type="evidence" value="ECO:0007669"/>
    <property type="project" value="TreeGrafter"/>
</dbReference>
<protein>
    <recommendedName>
        <fullName evidence="7">D-amino-acid oxidase</fullName>
        <ecNumber evidence="6">1.4.3.3</ecNumber>
    </recommendedName>
</protein>
<sequence length="321" mass="34559">MTVTNIDAIVVGAGVCGLTSALCLARRGLVVSVVARRLPPATDSCAAGAMWGPFLVDHPEAERWAGEGLTAFRELAAARTAGVTMVRGVEVARGVADPHPWLHLTGDLERCDEWAWPEYRSAWRYTTAVVDMPVYSEYLMAELRAEGVRVEQRELRSLRELSGRAPVIVNCSGSGARRLAGDPGLVPVRGLVVVVRNPGIDTFFAEDGEGPELTYYIPHGDTVVLGSTIEAPGGVALPEAVAVERIRRRCADIEPLLRDAPVIGVRSGRRPVRDRIRLETTTLDGQVVIHNYGHGGGGVTVSWGCGRDVASMVEACLTRLY</sequence>
<dbReference type="Proteomes" id="UP000590749">
    <property type="component" value="Unassembled WGS sequence"/>
</dbReference>
<dbReference type="PANTHER" id="PTHR11530">
    <property type="entry name" value="D-AMINO ACID OXIDASE"/>
    <property type="match status" value="1"/>
</dbReference>
<feature type="binding site" evidence="9">
    <location>
        <position position="270"/>
    </location>
    <ligand>
        <name>D-dopa</name>
        <dbReference type="ChEBI" id="CHEBI:149689"/>
    </ligand>
</feature>
<evidence type="ECO:0000259" key="10">
    <source>
        <dbReference type="Pfam" id="PF01266"/>
    </source>
</evidence>
<dbReference type="Pfam" id="PF01266">
    <property type="entry name" value="DAO"/>
    <property type="match status" value="1"/>
</dbReference>
<feature type="binding site" evidence="9">
    <location>
        <position position="215"/>
    </location>
    <ligand>
        <name>D-dopa</name>
        <dbReference type="ChEBI" id="CHEBI:149689"/>
    </ligand>
</feature>
<feature type="binding site" evidence="9">
    <location>
        <position position="296"/>
    </location>
    <ligand>
        <name>D-dopa</name>
        <dbReference type="ChEBI" id="CHEBI:149689"/>
    </ligand>
</feature>
<evidence type="ECO:0000256" key="4">
    <source>
        <dbReference type="ARBA" id="ARBA00022827"/>
    </source>
</evidence>
<keyword evidence="12" id="KW-1185">Reference proteome</keyword>
<dbReference type="AlphaFoldDB" id="A0A7W5ABP5"/>
<evidence type="ECO:0000256" key="3">
    <source>
        <dbReference type="ARBA" id="ARBA00022630"/>
    </source>
</evidence>
<dbReference type="EMBL" id="JACHXF010000001">
    <property type="protein sequence ID" value="MBB3093004.1"/>
    <property type="molecule type" value="Genomic_DNA"/>
</dbReference>
<dbReference type="SUPFAM" id="SSF54373">
    <property type="entry name" value="FAD-linked reductases, C-terminal domain"/>
    <property type="match status" value="1"/>
</dbReference>
<keyword evidence="3" id="KW-0285">Flavoprotein</keyword>
<dbReference type="PANTHER" id="PTHR11530:SF11">
    <property type="entry name" value="D-ASPARTATE OXIDASE"/>
    <property type="match status" value="1"/>
</dbReference>
<comment type="catalytic activity">
    <reaction evidence="8">
        <text>a D-alpha-amino acid + O2 + H2O = a 2-oxocarboxylate + H2O2 + NH4(+)</text>
        <dbReference type="Rhea" id="RHEA:21816"/>
        <dbReference type="ChEBI" id="CHEBI:15377"/>
        <dbReference type="ChEBI" id="CHEBI:15379"/>
        <dbReference type="ChEBI" id="CHEBI:16240"/>
        <dbReference type="ChEBI" id="CHEBI:28938"/>
        <dbReference type="ChEBI" id="CHEBI:35179"/>
        <dbReference type="ChEBI" id="CHEBI:59871"/>
        <dbReference type="EC" id="1.4.3.3"/>
    </reaction>
    <physiologicalReaction direction="left-to-right" evidence="8">
        <dbReference type="Rhea" id="RHEA:21817"/>
    </physiologicalReaction>
</comment>
<feature type="domain" description="FAD dependent oxidoreductase" evidence="10">
    <location>
        <begin position="7"/>
        <end position="311"/>
    </location>
</feature>
<evidence type="ECO:0000256" key="1">
    <source>
        <dbReference type="ARBA" id="ARBA00001974"/>
    </source>
</evidence>
<keyword evidence="4 9" id="KW-0274">FAD</keyword>
<dbReference type="Gene3D" id="3.30.9.10">
    <property type="entry name" value="D-Amino Acid Oxidase, subunit A, domain 2"/>
    <property type="match status" value="1"/>
</dbReference>
<gene>
    <name evidence="11" type="ORF">FHR83_000638</name>
</gene>
<evidence type="ECO:0000256" key="6">
    <source>
        <dbReference type="ARBA" id="ARBA00039101"/>
    </source>
</evidence>
<dbReference type="GO" id="GO:0071949">
    <property type="term" value="F:FAD binding"/>
    <property type="evidence" value="ECO:0007669"/>
    <property type="project" value="InterPro"/>
</dbReference>